<accession>I7ZGH3</accession>
<comment type="caution">
    <text evidence="2">The sequence shown here is derived from an EMBL/GenBank/DDBJ whole genome shotgun (WGS) entry which is preliminary data.</text>
</comment>
<evidence type="ECO:0000313" key="3">
    <source>
        <dbReference type="Proteomes" id="UP000003704"/>
    </source>
</evidence>
<dbReference type="GO" id="GO:0016746">
    <property type="term" value="F:acyltransferase activity"/>
    <property type="evidence" value="ECO:0007669"/>
    <property type="project" value="InterPro"/>
</dbReference>
<dbReference type="PANTHER" id="PTHR42870">
    <property type="entry name" value="ACETYL-COA C-ACETYLTRANSFERASE"/>
    <property type="match status" value="1"/>
</dbReference>
<dbReference type="Gene3D" id="3.40.47.10">
    <property type="match status" value="1"/>
</dbReference>
<feature type="domain" description="Thiolase C-terminal" evidence="1">
    <location>
        <begin position="282"/>
        <end position="396"/>
    </location>
</feature>
<organism evidence="2 3">
    <name type="scientific">Hydrocarboniphaga effusa AP103</name>
    <dbReference type="NCBI Taxonomy" id="1172194"/>
    <lineage>
        <taxon>Bacteria</taxon>
        <taxon>Pseudomonadati</taxon>
        <taxon>Pseudomonadota</taxon>
        <taxon>Gammaproteobacteria</taxon>
        <taxon>Nevskiales</taxon>
        <taxon>Nevskiaceae</taxon>
        <taxon>Hydrocarboniphaga</taxon>
    </lineage>
</organism>
<dbReference type="STRING" id="1172194.WQQ_09690"/>
<reference evidence="2 3" key="1">
    <citation type="journal article" date="2012" name="J. Bacteriol.">
        <title>Genome Sequence of n-Alkane-Degrading Hydrocarboniphaga effusa Strain AP103T (ATCC BAA-332T).</title>
        <authorList>
            <person name="Chang H.K."/>
            <person name="Zylstra G.J."/>
            <person name="Chae J.C."/>
        </authorList>
    </citation>
    <scope>NUCLEOTIDE SEQUENCE [LARGE SCALE GENOMIC DNA]</scope>
    <source>
        <strain evidence="2 3">AP103</strain>
    </source>
</reference>
<dbReference type="InterPro" id="IPR055140">
    <property type="entry name" value="Thiolase_C_2"/>
</dbReference>
<dbReference type="OrthoDB" id="7053663at2"/>
<evidence type="ECO:0000313" key="2">
    <source>
        <dbReference type="EMBL" id="EIT70832.1"/>
    </source>
</evidence>
<protein>
    <submittedName>
        <fullName evidence="2">Acetyl-CoA acetyltransferase</fullName>
    </submittedName>
</protein>
<dbReference type="Pfam" id="PF22691">
    <property type="entry name" value="Thiolase_C_1"/>
    <property type="match status" value="1"/>
</dbReference>
<dbReference type="CDD" id="cd00829">
    <property type="entry name" value="SCP-x_thiolase"/>
    <property type="match status" value="1"/>
</dbReference>
<proteinExistence type="predicted"/>
<dbReference type="Proteomes" id="UP000003704">
    <property type="component" value="Unassembled WGS sequence"/>
</dbReference>
<dbReference type="SUPFAM" id="SSF53901">
    <property type="entry name" value="Thiolase-like"/>
    <property type="match status" value="2"/>
</dbReference>
<evidence type="ECO:0000259" key="1">
    <source>
        <dbReference type="Pfam" id="PF22691"/>
    </source>
</evidence>
<gene>
    <name evidence="2" type="ORF">WQQ_09690</name>
</gene>
<dbReference type="AlphaFoldDB" id="I7ZGH3"/>
<keyword evidence="3" id="KW-1185">Reference proteome</keyword>
<dbReference type="InterPro" id="IPR016039">
    <property type="entry name" value="Thiolase-like"/>
</dbReference>
<name>I7ZGH3_9GAMM</name>
<keyword evidence="2" id="KW-0808">Transferase</keyword>
<dbReference type="RefSeq" id="WP_007183925.1">
    <property type="nucleotide sequence ID" value="NZ_AKGD01000001.1"/>
</dbReference>
<dbReference type="PANTHER" id="PTHR42870:SF1">
    <property type="entry name" value="NON-SPECIFIC LIPID-TRANSFER PROTEIN-LIKE 2"/>
    <property type="match status" value="1"/>
</dbReference>
<dbReference type="EMBL" id="AKGD01000001">
    <property type="protein sequence ID" value="EIT70832.1"/>
    <property type="molecule type" value="Genomic_DNA"/>
</dbReference>
<sequence>MSARQPNRNTYRIRDQVAFASVATTEFSRTRNDRTQLSMTIDACVDAIRAAGLTAADIDGISGSGTSHEAKVLQSTLGIPRLSWWAQPPLTGTFATTIFEAMHAIQAGACETVLCYHSAYRLPWQSRAAALDPMRRRVGELTGMMGAVEPETMSGSVGYTAWASRYLYQYGRKREDFGLIAINSRSNAMRNEHAVMRDPLSMDDFIKGRMIRDPLSVYDMDVAVDGADAFIVTTAERARDLKLKPVLIHAHASGMVAPNEEDQLPGLHAHGQQIVIDLMNRRSEIGVNDADLYYPYDGFTLLAISWIENSGLCKPGEGGDFLRANWNESEQRALLRGRVPLNSHGGSLCDGATQGSGHIREAILQLQGRAGSHQVQDAKSALLHIGGFFFNSHALALHTA</sequence>